<accession>A0A6C0K092</accession>
<dbReference type="GO" id="GO:0005829">
    <property type="term" value="C:cytosol"/>
    <property type="evidence" value="ECO:0007669"/>
    <property type="project" value="TreeGrafter"/>
</dbReference>
<proteinExistence type="inferred from homology"/>
<evidence type="ECO:0000313" key="6">
    <source>
        <dbReference type="EMBL" id="QHU10370.1"/>
    </source>
</evidence>
<dbReference type="GO" id="GO:0032259">
    <property type="term" value="P:methylation"/>
    <property type="evidence" value="ECO:0007669"/>
    <property type="project" value="UniProtKB-KW"/>
</dbReference>
<dbReference type="AlphaFoldDB" id="A0A6C0K092"/>
<dbReference type="GO" id="GO:0006231">
    <property type="term" value="P:dTMP biosynthetic process"/>
    <property type="evidence" value="ECO:0007669"/>
    <property type="project" value="InterPro"/>
</dbReference>
<protein>
    <recommendedName>
        <fullName evidence="1">thymidylate synthase</fullName>
        <ecNumber evidence="1">2.1.1.45</ecNumber>
    </recommendedName>
</protein>
<evidence type="ECO:0000256" key="4">
    <source>
        <dbReference type="ARBA" id="ARBA00022727"/>
    </source>
</evidence>
<evidence type="ECO:0000259" key="5">
    <source>
        <dbReference type="Pfam" id="PF00303"/>
    </source>
</evidence>
<dbReference type="PRINTS" id="PR00108">
    <property type="entry name" value="THYMDSNTHASE"/>
</dbReference>
<evidence type="ECO:0000256" key="3">
    <source>
        <dbReference type="ARBA" id="ARBA00022679"/>
    </source>
</evidence>
<evidence type="ECO:0000256" key="2">
    <source>
        <dbReference type="ARBA" id="ARBA00022603"/>
    </source>
</evidence>
<sequence>MASFANSEENQYLQLIQTILDRGSDEMTRNGKVRSIFGYFMRFSLSDGILPLITTKQTAWKACFKELMWFISGCTDNQKLIDQNVHIWDANASREFLDSRGIAYLAENDLGPVYGHQWRHFNAPYETCHTDYLGKGVDQLAYIIKALKDPEQRSSRRLVMSAWNPCQLDEMALPPCHILAQFNVREGKYLSCSLYQRSGDVGLGVPFNIASYSFLTHILAKHCDLIAEDFVYCLGNAHIYNDHIEALQTQLKREPYEFPKIAINGTKENIEDYTIDDITWISPYKHHPMIKMKMIA</sequence>
<dbReference type="PANTHER" id="PTHR11548">
    <property type="entry name" value="THYMIDYLATE SYNTHASE 1"/>
    <property type="match status" value="1"/>
</dbReference>
<dbReference type="InterPro" id="IPR045097">
    <property type="entry name" value="Thymidate_synth/dCMP_Mease"/>
</dbReference>
<dbReference type="InterPro" id="IPR000398">
    <property type="entry name" value="Thymidylate_synthase"/>
</dbReference>
<dbReference type="InterPro" id="IPR023451">
    <property type="entry name" value="Thymidate_synth/dCMP_Mease_dom"/>
</dbReference>
<dbReference type="FunFam" id="3.30.572.10:FF:000013">
    <property type="entry name" value="Thymidylate synthase"/>
    <property type="match status" value="1"/>
</dbReference>
<evidence type="ECO:0000256" key="1">
    <source>
        <dbReference type="ARBA" id="ARBA00011947"/>
    </source>
</evidence>
<dbReference type="NCBIfam" id="TIGR03284">
    <property type="entry name" value="thym_sym"/>
    <property type="match status" value="1"/>
</dbReference>
<keyword evidence="2" id="KW-0489">Methyltransferase</keyword>
<dbReference type="GO" id="GO:0004799">
    <property type="term" value="F:thymidylate synthase activity"/>
    <property type="evidence" value="ECO:0007669"/>
    <property type="project" value="UniProtKB-EC"/>
</dbReference>
<dbReference type="GO" id="GO:0005739">
    <property type="term" value="C:mitochondrion"/>
    <property type="evidence" value="ECO:0007669"/>
    <property type="project" value="TreeGrafter"/>
</dbReference>
<dbReference type="PROSITE" id="PS00091">
    <property type="entry name" value="THYMIDYLATE_SYNTHASE"/>
    <property type="match status" value="1"/>
</dbReference>
<reference evidence="6" key="1">
    <citation type="journal article" date="2020" name="Nature">
        <title>Giant virus diversity and host interactions through global metagenomics.</title>
        <authorList>
            <person name="Schulz F."/>
            <person name="Roux S."/>
            <person name="Paez-Espino D."/>
            <person name="Jungbluth S."/>
            <person name="Walsh D.A."/>
            <person name="Denef V.J."/>
            <person name="McMahon K.D."/>
            <person name="Konstantinidis K.T."/>
            <person name="Eloe-Fadrosh E.A."/>
            <person name="Kyrpides N.C."/>
            <person name="Woyke T."/>
        </authorList>
    </citation>
    <scope>NUCLEOTIDE SEQUENCE</scope>
    <source>
        <strain evidence="6">GVMAG-S-1101164-67</strain>
    </source>
</reference>
<keyword evidence="4" id="KW-0545">Nucleotide biosynthesis</keyword>
<dbReference type="PANTHER" id="PTHR11548:SF2">
    <property type="entry name" value="THYMIDYLATE SYNTHASE"/>
    <property type="match status" value="1"/>
</dbReference>
<dbReference type="EMBL" id="MN740754">
    <property type="protein sequence ID" value="QHU10370.1"/>
    <property type="molecule type" value="Genomic_DNA"/>
</dbReference>
<dbReference type="InterPro" id="IPR020940">
    <property type="entry name" value="Thymidylate_synthase_AS"/>
</dbReference>
<dbReference type="CDD" id="cd00351">
    <property type="entry name" value="TS_Pyrimidine_HMase"/>
    <property type="match status" value="1"/>
</dbReference>
<name>A0A6C0K092_9ZZZZ</name>
<organism evidence="6">
    <name type="scientific">viral metagenome</name>
    <dbReference type="NCBI Taxonomy" id="1070528"/>
    <lineage>
        <taxon>unclassified sequences</taxon>
        <taxon>metagenomes</taxon>
        <taxon>organismal metagenomes</taxon>
    </lineage>
</organism>
<feature type="domain" description="Thymidylate synthase/dCMP hydroxymethylase" evidence="5">
    <location>
        <begin position="10"/>
        <end position="295"/>
    </location>
</feature>
<dbReference type="Pfam" id="PF00303">
    <property type="entry name" value="Thymidylat_synt"/>
    <property type="match status" value="1"/>
</dbReference>
<dbReference type="InterPro" id="IPR036926">
    <property type="entry name" value="Thymidate_synth/dCMP_Mease_sf"/>
</dbReference>
<dbReference type="Gene3D" id="3.30.572.10">
    <property type="entry name" value="Thymidylate synthase/dCMP hydroxymethylase domain"/>
    <property type="match status" value="1"/>
</dbReference>
<dbReference type="HAMAP" id="MF_00008">
    <property type="entry name" value="Thymidy_synth_bact"/>
    <property type="match status" value="1"/>
</dbReference>
<dbReference type="EC" id="2.1.1.45" evidence="1"/>
<dbReference type="SUPFAM" id="SSF55831">
    <property type="entry name" value="Thymidylate synthase/dCMP hydroxymethylase"/>
    <property type="match status" value="1"/>
</dbReference>
<keyword evidence="3" id="KW-0808">Transferase</keyword>